<protein>
    <submittedName>
        <fullName evidence="4 5">Uncharacterized protein</fullName>
    </submittedName>
</protein>
<reference evidence="6" key="2">
    <citation type="submission" date="2012-11" db="EMBL/GenBank/DDBJ databases">
        <authorList>
            <person name="Kuo A."/>
            <person name="Curtis B.A."/>
            <person name="Tanifuji G."/>
            <person name="Burki F."/>
            <person name="Gruber A."/>
            <person name="Irimia M."/>
            <person name="Maruyama S."/>
            <person name="Arias M.C."/>
            <person name="Ball S.G."/>
            <person name="Gile G.H."/>
            <person name="Hirakawa Y."/>
            <person name="Hopkins J.F."/>
            <person name="Rensing S.A."/>
            <person name="Schmutz J."/>
            <person name="Symeonidi A."/>
            <person name="Elias M."/>
            <person name="Eveleigh R.J."/>
            <person name="Herman E.K."/>
            <person name="Klute M.J."/>
            <person name="Nakayama T."/>
            <person name="Obornik M."/>
            <person name="Reyes-Prieto A."/>
            <person name="Armbrust E.V."/>
            <person name="Aves S.J."/>
            <person name="Beiko R.G."/>
            <person name="Coutinho P."/>
            <person name="Dacks J.B."/>
            <person name="Durnford D.G."/>
            <person name="Fast N.M."/>
            <person name="Green B.R."/>
            <person name="Grisdale C."/>
            <person name="Hempe F."/>
            <person name="Henrissat B."/>
            <person name="Hoppner M.P."/>
            <person name="Ishida K.-I."/>
            <person name="Kim E."/>
            <person name="Koreny L."/>
            <person name="Kroth P.G."/>
            <person name="Liu Y."/>
            <person name="Malik S.-B."/>
            <person name="Maier U.G."/>
            <person name="McRose D."/>
            <person name="Mock T."/>
            <person name="Neilson J.A."/>
            <person name="Onodera N.T."/>
            <person name="Poole A.M."/>
            <person name="Pritham E.J."/>
            <person name="Richards T.A."/>
            <person name="Rocap G."/>
            <person name="Roy S.W."/>
            <person name="Sarai C."/>
            <person name="Schaack S."/>
            <person name="Shirato S."/>
            <person name="Slamovits C.H."/>
            <person name="Spencer D.F."/>
            <person name="Suzuki S."/>
            <person name="Worden A.Z."/>
            <person name="Zauner S."/>
            <person name="Barry K."/>
            <person name="Bell C."/>
            <person name="Bharti A.K."/>
            <person name="Crow J.A."/>
            <person name="Grimwood J."/>
            <person name="Kramer R."/>
            <person name="Lindquist E."/>
            <person name="Lucas S."/>
            <person name="Salamov A."/>
            <person name="McFadden G.I."/>
            <person name="Lane C.E."/>
            <person name="Keeling P.J."/>
            <person name="Gray M.W."/>
            <person name="Grigoriev I.V."/>
            <person name="Archibald J.M."/>
        </authorList>
    </citation>
    <scope>NUCLEOTIDE SEQUENCE</scope>
    <source>
        <strain evidence="6">CCMP2712</strain>
    </source>
</reference>
<organism evidence="4">
    <name type="scientific">Guillardia theta (strain CCMP2712)</name>
    <name type="common">Cryptophyte</name>
    <dbReference type="NCBI Taxonomy" id="905079"/>
    <lineage>
        <taxon>Eukaryota</taxon>
        <taxon>Cryptophyceae</taxon>
        <taxon>Pyrenomonadales</taxon>
        <taxon>Geminigeraceae</taxon>
        <taxon>Guillardia</taxon>
    </lineage>
</organism>
<feature type="coiled-coil region" evidence="1">
    <location>
        <begin position="7"/>
        <end position="34"/>
    </location>
</feature>
<keyword evidence="1" id="KW-0175">Coiled coil</keyword>
<dbReference type="HOGENOM" id="CLU_611721_0_0_1"/>
<dbReference type="RefSeq" id="XP_005841072.1">
    <property type="nucleotide sequence ID" value="XM_005841015.1"/>
</dbReference>
<keyword evidence="3" id="KW-0812">Transmembrane</keyword>
<feature type="region of interest" description="Disordered" evidence="2">
    <location>
        <begin position="346"/>
        <end position="365"/>
    </location>
</feature>
<evidence type="ECO:0000313" key="6">
    <source>
        <dbReference type="Proteomes" id="UP000011087"/>
    </source>
</evidence>
<dbReference type="GeneID" id="17310860"/>
<feature type="region of interest" description="Disordered" evidence="2">
    <location>
        <begin position="38"/>
        <end position="69"/>
    </location>
</feature>
<proteinExistence type="predicted"/>
<dbReference type="AlphaFoldDB" id="L1K0D9"/>
<dbReference type="KEGG" id="gtt:GUITHDRAFT_132494"/>
<accession>L1K0D9</accession>
<gene>
    <name evidence="4" type="ORF">GUITHDRAFT_132494</name>
</gene>
<keyword evidence="6" id="KW-1185">Reference proteome</keyword>
<evidence type="ECO:0000256" key="2">
    <source>
        <dbReference type="SAM" id="MobiDB-lite"/>
    </source>
</evidence>
<feature type="region of interest" description="Disordered" evidence="2">
    <location>
        <begin position="93"/>
        <end position="122"/>
    </location>
</feature>
<reference evidence="5" key="3">
    <citation type="submission" date="2016-03" db="UniProtKB">
        <authorList>
            <consortium name="EnsemblProtists"/>
        </authorList>
    </citation>
    <scope>IDENTIFICATION</scope>
</reference>
<evidence type="ECO:0000256" key="3">
    <source>
        <dbReference type="SAM" id="Phobius"/>
    </source>
</evidence>
<dbReference type="EnsemblProtists" id="EKX54092">
    <property type="protein sequence ID" value="EKX54092"/>
    <property type="gene ID" value="GUITHDRAFT_132494"/>
</dbReference>
<dbReference type="Proteomes" id="UP000011087">
    <property type="component" value="Unassembled WGS sequence"/>
</dbReference>
<dbReference type="STRING" id="905079.L1K0D9"/>
<keyword evidence="3" id="KW-0472">Membrane</keyword>
<feature type="region of interest" description="Disordered" evidence="2">
    <location>
        <begin position="223"/>
        <end position="244"/>
    </location>
</feature>
<feature type="transmembrane region" description="Helical" evidence="3">
    <location>
        <begin position="378"/>
        <end position="401"/>
    </location>
</feature>
<feature type="compositionally biased region" description="Polar residues" evidence="2">
    <location>
        <begin position="347"/>
        <end position="365"/>
    </location>
</feature>
<sequence length="448" mass="48539">MSLLLSTKNVDKAIRELQNKINQEKLQNHELFKDIVQQSEQPYQTKHPRSRNEVRSPAARTQGPATSLPGIRHASEQKQAALERIQRMSTRAQLPAVGTKDRSPARSSLSAAGSGFGSGHIDAWPVQRDTSIQWPKSGSALSTTPFRLQYPPAASSTTATSLTQSQAQQAEASAIARHQAQGQPEISWQAIEREIRGIKSLILKKISSGNQPVIQSVKPTITSEKPTITSERPTITSEKPTITSEKPDLQQGLQAASDLAVLNSKLQPDGNIGSVSNATGILWPQQAESISWPAPNESTTGNAAAVVGSGKSREYTWPGTVTSEPEVKMLPLHDSWHPFRDVKFASSGPSTTSRARQPTAAASKQPKSIWEAVHVQSVAFFLSFGFACFAIGIFTGARWCLPSQSEEATVLSAPHSLLPLMRNEQDLLHPPAERQNVLENAIGNGRVP</sequence>
<evidence type="ECO:0000313" key="5">
    <source>
        <dbReference type="EnsemblProtists" id="EKX54092"/>
    </source>
</evidence>
<dbReference type="PaxDb" id="55529-EKX54092"/>
<reference evidence="4 6" key="1">
    <citation type="journal article" date="2012" name="Nature">
        <title>Algal genomes reveal evolutionary mosaicism and the fate of nucleomorphs.</title>
        <authorList>
            <consortium name="DOE Joint Genome Institute"/>
            <person name="Curtis B.A."/>
            <person name="Tanifuji G."/>
            <person name="Burki F."/>
            <person name="Gruber A."/>
            <person name="Irimia M."/>
            <person name="Maruyama S."/>
            <person name="Arias M.C."/>
            <person name="Ball S.G."/>
            <person name="Gile G.H."/>
            <person name="Hirakawa Y."/>
            <person name="Hopkins J.F."/>
            <person name="Kuo A."/>
            <person name="Rensing S.A."/>
            <person name="Schmutz J."/>
            <person name="Symeonidi A."/>
            <person name="Elias M."/>
            <person name="Eveleigh R.J."/>
            <person name="Herman E.K."/>
            <person name="Klute M.J."/>
            <person name="Nakayama T."/>
            <person name="Obornik M."/>
            <person name="Reyes-Prieto A."/>
            <person name="Armbrust E.V."/>
            <person name="Aves S.J."/>
            <person name="Beiko R.G."/>
            <person name="Coutinho P."/>
            <person name="Dacks J.B."/>
            <person name="Durnford D.G."/>
            <person name="Fast N.M."/>
            <person name="Green B.R."/>
            <person name="Grisdale C.J."/>
            <person name="Hempel F."/>
            <person name="Henrissat B."/>
            <person name="Hoppner M.P."/>
            <person name="Ishida K."/>
            <person name="Kim E."/>
            <person name="Koreny L."/>
            <person name="Kroth P.G."/>
            <person name="Liu Y."/>
            <person name="Malik S.B."/>
            <person name="Maier U.G."/>
            <person name="McRose D."/>
            <person name="Mock T."/>
            <person name="Neilson J.A."/>
            <person name="Onodera N.T."/>
            <person name="Poole A.M."/>
            <person name="Pritham E.J."/>
            <person name="Richards T.A."/>
            <person name="Rocap G."/>
            <person name="Roy S.W."/>
            <person name="Sarai C."/>
            <person name="Schaack S."/>
            <person name="Shirato S."/>
            <person name="Slamovits C.H."/>
            <person name="Spencer D.F."/>
            <person name="Suzuki S."/>
            <person name="Worden A.Z."/>
            <person name="Zauner S."/>
            <person name="Barry K."/>
            <person name="Bell C."/>
            <person name="Bharti A.K."/>
            <person name="Crow J.A."/>
            <person name="Grimwood J."/>
            <person name="Kramer R."/>
            <person name="Lindquist E."/>
            <person name="Lucas S."/>
            <person name="Salamov A."/>
            <person name="McFadden G.I."/>
            <person name="Lane C.E."/>
            <person name="Keeling P.J."/>
            <person name="Gray M.W."/>
            <person name="Grigoriev I.V."/>
            <person name="Archibald J.M."/>
        </authorList>
    </citation>
    <scope>NUCLEOTIDE SEQUENCE</scope>
    <source>
        <strain evidence="4 6">CCMP2712</strain>
    </source>
</reference>
<keyword evidence="3" id="KW-1133">Transmembrane helix</keyword>
<name>L1K0D9_GUITC</name>
<dbReference type="EMBL" id="JH992968">
    <property type="protein sequence ID" value="EKX54092.1"/>
    <property type="molecule type" value="Genomic_DNA"/>
</dbReference>
<evidence type="ECO:0000313" key="4">
    <source>
        <dbReference type="EMBL" id="EKX54092.1"/>
    </source>
</evidence>
<evidence type="ECO:0000256" key="1">
    <source>
        <dbReference type="SAM" id="Coils"/>
    </source>
</evidence>
<dbReference type="OrthoDB" id="5945029at2759"/>